<dbReference type="AlphaFoldDB" id="A0A5C1A9R2"/>
<evidence type="ECO:0000256" key="4">
    <source>
        <dbReference type="ARBA" id="ARBA00022692"/>
    </source>
</evidence>
<comment type="subcellular location">
    <subcellularLocation>
        <location evidence="1">Cell membrane</location>
        <topology evidence="1">Multi-pass membrane protein</topology>
    </subcellularLocation>
</comment>
<dbReference type="EMBL" id="CP042425">
    <property type="protein sequence ID" value="QEL15305.1"/>
    <property type="molecule type" value="Genomic_DNA"/>
</dbReference>
<evidence type="ECO:0000256" key="8">
    <source>
        <dbReference type="SAM" id="Phobius"/>
    </source>
</evidence>
<dbReference type="InterPro" id="IPR018584">
    <property type="entry name" value="GT87"/>
</dbReference>
<reference evidence="10" key="1">
    <citation type="submission" date="2019-08" db="EMBL/GenBank/DDBJ databases">
        <title>Limnoglobus roseus gen. nov., sp. nov., a novel freshwater planctomycete with a giant genome from the family Gemmataceae.</title>
        <authorList>
            <person name="Kulichevskaya I.S."/>
            <person name="Naumoff D.G."/>
            <person name="Miroshnikov K."/>
            <person name="Ivanova A."/>
            <person name="Philippov D.A."/>
            <person name="Hakobyan A."/>
            <person name="Rijpstra I.C."/>
            <person name="Sinninghe Damste J.S."/>
            <person name="Liesack W."/>
            <person name="Dedysh S.N."/>
        </authorList>
    </citation>
    <scope>NUCLEOTIDE SEQUENCE [LARGE SCALE GENOMIC DNA]</scope>
    <source>
        <strain evidence="10">PX52</strain>
    </source>
</reference>
<dbReference type="GO" id="GO:0016758">
    <property type="term" value="F:hexosyltransferase activity"/>
    <property type="evidence" value="ECO:0007669"/>
    <property type="project" value="InterPro"/>
</dbReference>
<dbReference type="OrthoDB" id="9879562at2"/>
<gene>
    <name evidence="9" type="ORF">PX52LOC_02220</name>
</gene>
<evidence type="ECO:0000256" key="2">
    <source>
        <dbReference type="ARBA" id="ARBA00022475"/>
    </source>
</evidence>
<evidence type="ECO:0000256" key="7">
    <source>
        <dbReference type="ARBA" id="ARBA00024033"/>
    </source>
</evidence>
<dbReference type="Proteomes" id="UP000324974">
    <property type="component" value="Chromosome"/>
</dbReference>
<feature type="transmembrane region" description="Helical" evidence="8">
    <location>
        <begin position="211"/>
        <end position="232"/>
    </location>
</feature>
<feature type="transmembrane region" description="Helical" evidence="8">
    <location>
        <begin position="130"/>
        <end position="149"/>
    </location>
</feature>
<evidence type="ECO:0000313" key="10">
    <source>
        <dbReference type="Proteomes" id="UP000324974"/>
    </source>
</evidence>
<comment type="similarity">
    <text evidence="7">Belongs to the glycosyltransferase 87 family.</text>
</comment>
<keyword evidence="10" id="KW-1185">Reference proteome</keyword>
<keyword evidence="6 8" id="KW-0472">Membrane</keyword>
<feature type="transmembrane region" description="Helical" evidence="8">
    <location>
        <begin position="307"/>
        <end position="326"/>
    </location>
</feature>
<name>A0A5C1A9R2_9BACT</name>
<evidence type="ECO:0000256" key="5">
    <source>
        <dbReference type="ARBA" id="ARBA00022989"/>
    </source>
</evidence>
<feature type="transmembrane region" description="Helical" evidence="8">
    <location>
        <begin position="35"/>
        <end position="53"/>
    </location>
</feature>
<dbReference type="KEGG" id="lrs:PX52LOC_02220"/>
<evidence type="ECO:0000256" key="1">
    <source>
        <dbReference type="ARBA" id="ARBA00004651"/>
    </source>
</evidence>
<sequence length="457" mass="49984">MRLAFLAGVGADTADARGWRVRLAAVARPLMTTRGLLSLVALLVLVSWGQSWIKSVKKWKVKNAPVTWYGPYEFMALDFLHNFQAANFWAKGHDPYREDFKDPIARKLCYPPVVVLCFAWCALFSVKKAIAVWTIALAALAAMGAVAAWRSRQSLGLAPVPLLAAVAAIVTSAPVDFAMERGNYDLLLVPLVLAMAWGLRRTGWRADAVIGAALGLAVCLKVYPGLLVFPLLFLRRYRAVGLTAAAGVVFLAFQFQNLPIFVQNLRDLAAITDEKFHNFSVLPATHSITFAWAPLWRDTRFAFLTKIPGGIAAVGIVGSLLLWVGFYVRRCPNPRNVLVPFLLWTAAAATFVPRVSNDYNLFFLPMAALAVWDRRDSVLLHVVLGLTCVWVQPLAFGISPSVMLGLKVVSLVAVAACLVRRIKEQSAEPGVPSVVISHTAVVSLPRPSPTTECCHVE</sequence>
<proteinExistence type="inferred from homology"/>
<feature type="transmembrane region" description="Helical" evidence="8">
    <location>
        <begin position="239"/>
        <end position="256"/>
    </location>
</feature>
<dbReference type="Pfam" id="PF09594">
    <property type="entry name" value="GT87"/>
    <property type="match status" value="1"/>
</dbReference>
<dbReference type="RefSeq" id="WP_149110130.1">
    <property type="nucleotide sequence ID" value="NZ_CP042425.1"/>
</dbReference>
<keyword evidence="2" id="KW-1003">Cell membrane</keyword>
<evidence type="ECO:0000313" key="9">
    <source>
        <dbReference type="EMBL" id="QEL15305.1"/>
    </source>
</evidence>
<accession>A0A5C1A9R2</accession>
<organism evidence="9 10">
    <name type="scientific">Limnoglobus roseus</name>
    <dbReference type="NCBI Taxonomy" id="2598579"/>
    <lineage>
        <taxon>Bacteria</taxon>
        <taxon>Pseudomonadati</taxon>
        <taxon>Planctomycetota</taxon>
        <taxon>Planctomycetia</taxon>
        <taxon>Gemmatales</taxon>
        <taxon>Gemmataceae</taxon>
        <taxon>Limnoglobus</taxon>
    </lineage>
</organism>
<evidence type="ECO:0000256" key="3">
    <source>
        <dbReference type="ARBA" id="ARBA00022679"/>
    </source>
</evidence>
<dbReference type="GO" id="GO:0005886">
    <property type="term" value="C:plasma membrane"/>
    <property type="evidence" value="ECO:0007669"/>
    <property type="project" value="UniProtKB-SubCell"/>
</dbReference>
<protein>
    <recommendedName>
        <fullName evidence="11">DUF2029 domain-containing protein</fullName>
    </recommendedName>
</protein>
<feature type="transmembrane region" description="Helical" evidence="8">
    <location>
        <begin position="155"/>
        <end position="175"/>
    </location>
</feature>
<evidence type="ECO:0000256" key="6">
    <source>
        <dbReference type="ARBA" id="ARBA00023136"/>
    </source>
</evidence>
<feature type="transmembrane region" description="Helical" evidence="8">
    <location>
        <begin position="402"/>
        <end position="419"/>
    </location>
</feature>
<keyword evidence="3" id="KW-0808">Transferase</keyword>
<evidence type="ECO:0008006" key="11">
    <source>
        <dbReference type="Google" id="ProtNLM"/>
    </source>
</evidence>
<feature type="transmembrane region" description="Helical" evidence="8">
    <location>
        <begin position="338"/>
        <end position="357"/>
    </location>
</feature>
<keyword evidence="4 8" id="KW-0812">Transmembrane</keyword>
<keyword evidence="5 8" id="KW-1133">Transmembrane helix</keyword>